<proteinExistence type="predicted"/>
<reference evidence="2" key="1">
    <citation type="submission" date="2022-11" db="UniProtKB">
        <authorList>
            <consortium name="WormBaseParasite"/>
        </authorList>
    </citation>
    <scope>IDENTIFICATION</scope>
</reference>
<evidence type="ECO:0000313" key="2">
    <source>
        <dbReference type="WBParaSite" id="jg10483"/>
    </source>
</evidence>
<keyword evidence="1" id="KW-1185">Reference proteome</keyword>
<protein>
    <submittedName>
        <fullName evidence="2">Uncharacterized protein</fullName>
    </submittedName>
</protein>
<name>A0A915CNE1_9BILA</name>
<dbReference type="AlphaFoldDB" id="A0A915CNE1"/>
<accession>A0A915CNE1</accession>
<sequence length="67" mass="7829">MKTHRYDDARTLYEGARRGARVSTNGPMLGYRINQEDGTRPYVWISYDETILNIDHPTIGRLLEEMN</sequence>
<evidence type="ECO:0000313" key="1">
    <source>
        <dbReference type="Proteomes" id="UP000887574"/>
    </source>
</evidence>
<dbReference type="Proteomes" id="UP000887574">
    <property type="component" value="Unplaced"/>
</dbReference>
<organism evidence="1 2">
    <name type="scientific">Ditylenchus dipsaci</name>
    <dbReference type="NCBI Taxonomy" id="166011"/>
    <lineage>
        <taxon>Eukaryota</taxon>
        <taxon>Metazoa</taxon>
        <taxon>Ecdysozoa</taxon>
        <taxon>Nematoda</taxon>
        <taxon>Chromadorea</taxon>
        <taxon>Rhabditida</taxon>
        <taxon>Tylenchina</taxon>
        <taxon>Tylenchomorpha</taxon>
        <taxon>Sphaerularioidea</taxon>
        <taxon>Anguinidae</taxon>
        <taxon>Anguininae</taxon>
        <taxon>Ditylenchus</taxon>
    </lineage>
</organism>
<dbReference type="WBParaSite" id="jg10483">
    <property type="protein sequence ID" value="jg10483"/>
    <property type="gene ID" value="jg10483"/>
</dbReference>